<evidence type="ECO:0000256" key="7">
    <source>
        <dbReference type="SAM" id="Phobius"/>
    </source>
</evidence>
<dbReference type="GO" id="GO:0005886">
    <property type="term" value="C:plasma membrane"/>
    <property type="evidence" value="ECO:0007669"/>
    <property type="project" value="UniProtKB-SubCell"/>
</dbReference>
<feature type="transmembrane region" description="Helical" evidence="7">
    <location>
        <begin position="138"/>
        <end position="161"/>
    </location>
</feature>
<sequence>MKLITQSGSVRWALASLSLSMLMPSLDTSIANAGLPILSEAFDASFQQVQWIVLAYLLAITTLIVSVGRLGDMVGRRRLLLAGIGMFTLSSLACGVAPSLWWLVGARAVQGLGAAIMLALTVAFVGETVPKAQAGSAMGLLGTMSAVGTTLGPSLGGMLIAGAGWQAIFLLNVPLGVLNIWLAYRYLPADLQRSKAQRVGFDKAGTLLLALTLAAYALAMTIGRGDFGPLNISLLLTAVFGVGLFIFVEATVASPLIKLALFREPGLSASLAMSTLVSTVMMATLVVGPFYLSGALGLGTALVGLALSVGPLVAALTGVPAGRLVDRFGTRRMTLVGLAAMALGTGALSMMPPGFGILGYLVPIALITASYALFQAANNTAIMTDISPDQRGVISGLLSLSRNLGLITGASVMGAVFAFASAMADITTASPAAIANGMRITFAVAALLIVLALAVALTLRVSHCCTVCSNELQ</sequence>
<protein>
    <submittedName>
        <fullName evidence="9">MFS transporter</fullName>
    </submittedName>
</protein>
<feature type="transmembrane region" description="Helical" evidence="7">
    <location>
        <begin position="436"/>
        <end position="459"/>
    </location>
</feature>
<feature type="transmembrane region" description="Helical" evidence="7">
    <location>
        <begin position="108"/>
        <end position="126"/>
    </location>
</feature>
<dbReference type="SUPFAM" id="SSF103473">
    <property type="entry name" value="MFS general substrate transporter"/>
    <property type="match status" value="1"/>
</dbReference>
<feature type="transmembrane region" description="Helical" evidence="7">
    <location>
        <begin position="234"/>
        <end position="257"/>
    </location>
</feature>
<feature type="transmembrane region" description="Helical" evidence="7">
    <location>
        <begin position="167"/>
        <end position="184"/>
    </location>
</feature>
<dbReference type="CDD" id="cd17321">
    <property type="entry name" value="MFS_MMR_MDR_like"/>
    <property type="match status" value="1"/>
</dbReference>
<evidence type="ECO:0000313" key="10">
    <source>
        <dbReference type="Proteomes" id="UP000036955"/>
    </source>
</evidence>
<comment type="subcellular location">
    <subcellularLocation>
        <location evidence="1">Cell membrane</location>
        <topology evidence="1">Multi-pass membrane protein</topology>
    </subcellularLocation>
</comment>
<dbReference type="OrthoDB" id="9812221at2"/>
<feature type="transmembrane region" description="Helical" evidence="7">
    <location>
        <begin position="333"/>
        <end position="351"/>
    </location>
</feature>
<dbReference type="EMBL" id="LFQK01000045">
    <property type="protein sequence ID" value="KNH22390.1"/>
    <property type="molecule type" value="Genomic_DNA"/>
</dbReference>
<feature type="transmembrane region" description="Helical" evidence="7">
    <location>
        <begin position="204"/>
        <end position="222"/>
    </location>
</feature>
<feature type="transmembrane region" description="Helical" evidence="7">
    <location>
        <begin position="298"/>
        <end position="321"/>
    </location>
</feature>
<dbReference type="Gene3D" id="1.20.1720.10">
    <property type="entry name" value="Multidrug resistance protein D"/>
    <property type="match status" value="1"/>
</dbReference>
<evidence type="ECO:0000256" key="1">
    <source>
        <dbReference type="ARBA" id="ARBA00004651"/>
    </source>
</evidence>
<feature type="transmembrane region" description="Helical" evidence="7">
    <location>
        <begin position="357"/>
        <end position="374"/>
    </location>
</feature>
<evidence type="ECO:0000256" key="3">
    <source>
        <dbReference type="ARBA" id="ARBA00022475"/>
    </source>
</evidence>
<keyword evidence="5 7" id="KW-1133">Transmembrane helix</keyword>
<dbReference type="PANTHER" id="PTHR42718:SF46">
    <property type="entry name" value="BLR6921 PROTEIN"/>
    <property type="match status" value="1"/>
</dbReference>
<reference evidence="9 10" key="1">
    <citation type="submission" date="2015-06" db="EMBL/GenBank/DDBJ databases">
        <authorList>
            <person name="Hoefler B.C."/>
            <person name="Straight P.D."/>
        </authorList>
    </citation>
    <scope>NUCLEOTIDE SEQUENCE [LARGE SCALE GENOMIC DNA]</scope>
    <source>
        <strain evidence="9 10">Riq4</strain>
    </source>
</reference>
<dbReference type="PROSITE" id="PS50850">
    <property type="entry name" value="MFS"/>
    <property type="match status" value="1"/>
</dbReference>
<dbReference type="InterPro" id="IPR020846">
    <property type="entry name" value="MFS_dom"/>
</dbReference>
<dbReference type="GO" id="GO:0022857">
    <property type="term" value="F:transmembrane transporter activity"/>
    <property type="evidence" value="ECO:0007669"/>
    <property type="project" value="InterPro"/>
</dbReference>
<gene>
    <name evidence="9" type="ORF">ACS77_22090</name>
</gene>
<keyword evidence="6 7" id="KW-0472">Membrane</keyword>
<evidence type="ECO:0000256" key="2">
    <source>
        <dbReference type="ARBA" id="ARBA00022448"/>
    </source>
</evidence>
<accession>A0A0L1M1J3</accession>
<organism evidence="9 10">
    <name type="scientific">Pseudomonas syringae</name>
    <dbReference type="NCBI Taxonomy" id="317"/>
    <lineage>
        <taxon>Bacteria</taxon>
        <taxon>Pseudomonadati</taxon>
        <taxon>Pseudomonadota</taxon>
        <taxon>Gammaproteobacteria</taxon>
        <taxon>Pseudomonadales</taxon>
        <taxon>Pseudomonadaceae</taxon>
        <taxon>Pseudomonas</taxon>
    </lineage>
</organism>
<evidence type="ECO:0000256" key="4">
    <source>
        <dbReference type="ARBA" id="ARBA00022692"/>
    </source>
</evidence>
<evidence type="ECO:0000259" key="8">
    <source>
        <dbReference type="PROSITE" id="PS50850"/>
    </source>
</evidence>
<dbReference type="Gene3D" id="1.20.1250.20">
    <property type="entry name" value="MFS general substrate transporter like domains"/>
    <property type="match status" value="1"/>
</dbReference>
<feature type="domain" description="Major facilitator superfamily (MFS) profile" evidence="8">
    <location>
        <begin position="13"/>
        <end position="464"/>
    </location>
</feature>
<dbReference type="Proteomes" id="UP000036955">
    <property type="component" value="Unassembled WGS sequence"/>
</dbReference>
<dbReference type="PATRIC" id="fig|317.197.peg.4334"/>
<dbReference type="InterPro" id="IPR011701">
    <property type="entry name" value="MFS"/>
</dbReference>
<proteinExistence type="predicted"/>
<feature type="transmembrane region" description="Helical" evidence="7">
    <location>
        <begin position="79"/>
        <end position="102"/>
    </location>
</feature>
<feature type="transmembrane region" description="Helical" evidence="7">
    <location>
        <begin position="49"/>
        <end position="67"/>
    </location>
</feature>
<dbReference type="PANTHER" id="PTHR42718">
    <property type="entry name" value="MAJOR FACILITATOR SUPERFAMILY MULTIDRUG TRANSPORTER MFSC"/>
    <property type="match status" value="1"/>
</dbReference>
<dbReference type="InterPro" id="IPR036259">
    <property type="entry name" value="MFS_trans_sf"/>
</dbReference>
<dbReference type="PRINTS" id="PR01036">
    <property type="entry name" value="TCRTETB"/>
</dbReference>
<name>A0A0L1M1J3_PSESX</name>
<dbReference type="AlphaFoldDB" id="A0A0L1M1J3"/>
<feature type="transmembrane region" description="Helical" evidence="7">
    <location>
        <begin position="404"/>
        <end position="424"/>
    </location>
</feature>
<evidence type="ECO:0000256" key="5">
    <source>
        <dbReference type="ARBA" id="ARBA00022989"/>
    </source>
</evidence>
<comment type="caution">
    <text evidence="9">The sequence shown here is derived from an EMBL/GenBank/DDBJ whole genome shotgun (WGS) entry which is preliminary data.</text>
</comment>
<evidence type="ECO:0000313" key="9">
    <source>
        <dbReference type="EMBL" id="KNH22390.1"/>
    </source>
</evidence>
<dbReference type="Pfam" id="PF07690">
    <property type="entry name" value="MFS_1"/>
    <property type="match status" value="1"/>
</dbReference>
<feature type="transmembrane region" description="Helical" evidence="7">
    <location>
        <begin position="269"/>
        <end position="292"/>
    </location>
</feature>
<keyword evidence="3" id="KW-1003">Cell membrane</keyword>
<keyword evidence="4 7" id="KW-0812">Transmembrane</keyword>
<evidence type="ECO:0000256" key="6">
    <source>
        <dbReference type="ARBA" id="ARBA00023136"/>
    </source>
</evidence>
<keyword evidence="2" id="KW-0813">Transport</keyword>